<dbReference type="EMBL" id="UGNW01000001">
    <property type="protein sequence ID" value="STX32952.1"/>
    <property type="molecule type" value="Genomic_DNA"/>
</dbReference>
<evidence type="ECO:0000313" key="1">
    <source>
        <dbReference type="EMBL" id="KTC66827.1"/>
    </source>
</evidence>
<evidence type="ECO:0000313" key="2">
    <source>
        <dbReference type="EMBL" id="STX32952.1"/>
    </source>
</evidence>
<protein>
    <submittedName>
        <fullName evidence="2">Uncharacterized protein</fullName>
    </submittedName>
</protein>
<name>A0A378IDY1_9GAMM</name>
<keyword evidence="3" id="KW-1185">Reference proteome</keyword>
<sequence length="487" mass="56461">MIKTIQVPLPWLIDENCRVKAELKYEIKVYEAKLKPLLDSSAPHSKTRLIVEYCQELIRLYEKLSRLIQPGENSSWESCHLFETIYSQCISKIEKYQLKWMQGGTDDYEARIINSLLYYYKNLMALVLDQEPQPKRADSELLAPMLRKIIQAQSVNDWLNAIIHFANRFNDKVNLAKEQFLHLNERDCLGFYQQMSEPACVELINALFFYKTQPTLLYGSCLNPEREITIKNTLCQLHYFIEVIHQTILQNMKQRGYNPIQDYLFHGDELPPGICVEINEMTRDIIKTAIEQCEIPNFLSTNDLIHEGLNDLFRAYKYWFNPNRLIDASMYLRSQLASSVSESADKEFARQMAILYQQLSTEQCIDLYGYFSNKDTRYLMRTLQAGAKGLMIHDMEPLSDAGRNAVICVCKTLEDVMDALLIELQNRHISLAAYPDSSQDTIAKPGSRNLQALRRIVALYSSPVREKNSRLEELFKSLEQLQLSAGL</sequence>
<dbReference type="RefSeq" id="WP_058525110.1">
    <property type="nucleotide sequence ID" value="NZ_CAAAHV010000014.1"/>
</dbReference>
<gene>
    <name evidence="1" type="ORF">Lbir_3129</name>
    <name evidence="2" type="ORF">NCTC12437_02761</name>
</gene>
<reference evidence="1 3" key="1">
    <citation type="submission" date="2015-11" db="EMBL/GenBank/DDBJ databases">
        <title>Genomic analysis of 38 Legionella species identifies large and diverse effector repertoires.</title>
        <authorList>
            <person name="Burstein D."/>
            <person name="Amaro F."/>
            <person name="Zusman T."/>
            <person name="Lifshitz Z."/>
            <person name="Cohen O."/>
            <person name="Gilbert J.A."/>
            <person name="Pupko T."/>
            <person name="Shuman H.A."/>
            <person name="Segal G."/>
        </authorList>
    </citation>
    <scope>NUCLEOTIDE SEQUENCE [LARGE SCALE GENOMIC DNA]</scope>
    <source>
        <strain evidence="1 3">CDC#1407-AL-14</strain>
    </source>
</reference>
<proteinExistence type="predicted"/>
<reference evidence="2 4" key="2">
    <citation type="submission" date="2018-06" db="EMBL/GenBank/DDBJ databases">
        <authorList>
            <consortium name="Pathogen Informatics"/>
            <person name="Doyle S."/>
        </authorList>
    </citation>
    <scope>NUCLEOTIDE SEQUENCE [LARGE SCALE GENOMIC DNA]</scope>
    <source>
        <strain evidence="2 4">NCTC12437</strain>
    </source>
</reference>
<accession>A0A378IDY1</accession>
<dbReference type="Proteomes" id="UP000255066">
    <property type="component" value="Unassembled WGS sequence"/>
</dbReference>
<dbReference type="OrthoDB" id="5650038at2"/>
<evidence type="ECO:0000313" key="3">
    <source>
        <dbReference type="Proteomes" id="UP000054735"/>
    </source>
</evidence>
<dbReference type="Proteomes" id="UP000054735">
    <property type="component" value="Unassembled WGS sequence"/>
</dbReference>
<dbReference type="EMBL" id="LNXT01000052">
    <property type="protein sequence ID" value="KTC66827.1"/>
    <property type="molecule type" value="Genomic_DNA"/>
</dbReference>
<dbReference type="AlphaFoldDB" id="A0A378IDY1"/>
<evidence type="ECO:0000313" key="4">
    <source>
        <dbReference type="Proteomes" id="UP000255066"/>
    </source>
</evidence>
<organism evidence="2 4">
    <name type="scientific">Legionella birminghamensis</name>
    <dbReference type="NCBI Taxonomy" id="28083"/>
    <lineage>
        <taxon>Bacteria</taxon>
        <taxon>Pseudomonadati</taxon>
        <taxon>Pseudomonadota</taxon>
        <taxon>Gammaproteobacteria</taxon>
        <taxon>Legionellales</taxon>
        <taxon>Legionellaceae</taxon>
        <taxon>Legionella</taxon>
    </lineage>
</organism>